<evidence type="ECO:0000313" key="2">
    <source>
        <dbReference type="Proteomes" id="UP000594435"/>
    </source>
</evidence>
<dbReference type="Proteomes" id="UP000594435">
    <property type="component" value="Chromosome 2"/>
</dbReference>
<protein>
    <recommendedName>
        <fullName evidence="3">Lipoprotein</fullName>
    </recommendedName>
</protein>
<gene>
    <name evidence="1" type="ORF">I3X05_17495</name>
</gene>
<name>A0AAJ4IFL5_9VIBR</name>
<evidence type="ECO:0000313" key="1">
    <source>
        <dbReference type="EMBL" id="QPL55918.1"/>
    </source>
</evidence>
<organism evidence="1 2">
    <name type="scientific">Vibrio navarrensis</name>
    <dbReference type="NCBI Taxonomy" id="29495"/>
    <lineage>
        <taxon>Bacteria</taxon>
        <taxon>Pseudomonadati</taxon>
        <taxon>Pseudomonadota</taxon>
        <taxon>Gammaproteobacteria</taxon>
        <taxon>Vibrionales</taxon>
        <taxon>Vibrionaceae</taxon>
        <taxon>Vibrio</taxon>
    </lineage>
</organism>
<dbReference type="EMBL" id="CP065218">
    <property type="protein sequence ID" value="QPL55918.1"/>
    <property type="molecule type" value="Genomic_DNA"/>
</dbReference>
<reference evidence="1 2" key="1">
    <citation type="submission" date="2020-11" db="EMBL/GenBank/DDBJ databases">
        <title>Complete and Circularized Genome Assembly of a human isolate of Vibrio navarrensis biotype pommerensis with MiSeq and MinION Sequence Data.</title>
        <authorList>
            <person name="Schwartz K."/>
            <person name="Borowiak M."/>
            <person name="Deneke C."/>
            <person name="Balau V."/>
            <person name="Metelmann C."/>
            <person name="Strauch E."/>
        </authorList>
    </citation>
    <scope>NUCLEOTIDE SEQUENCE [LARGE SCALE GENOMIC DNA]</scope>
    <source>
        <strain evidence="1 2">20-VB00237</strain>
    </source>
</reference>
<dbReference type="PROSITE" id="PS51257">
    <property type="entry name" value="PROKAR_LIPOPROTEIN"/>
    <property type="match status" value="1"/>
</dbReference>
<dbReference type="AlphaFoldDB" id="A0AAJ4IFL5"/>
<dbReference type="RefSeq" id="WP_337971323.1">
    <property type="nucleotide sequence ID" value="NZ_CP065218.1"/>
</dbReference>
<evidence type="ECO:0008006" key="3">
    <source>
        <dbReference type="Google" id="ProtNLM"/>
    </source>
</evidence>
<accession>A0AAJ4IFL5</accession>
<sequence>MKKALLALATSAALVGCGGGGSGSGASSQDTTYKKDGIYVNNTDLVVMLVDSDLPLGSVLIGDYVNNEFLVNDTHSISGNTLTTKGLSFVSPALTTYSADVEAKITFSEVGATANGVLNGTNLIYSFDRAPDSVALTDMLGTHTNPVDGSTWTIEQDGTFTINGICTISGKLTRVDSYYSATNVSASNCTDAGFNGNGYGARLLTVTKGGTTYILGIMANNDHFIWGSAPL</sequence>
<proteinExistence type="predicted"/>